<dbReference type="EMBL" id="FRAG01000012">
    <property type="protein sequence ID" value="SHJ85975.1"/>
    <property type="molecule type" value="Genomic_DNA"/>
</dbReference>
<organism evidence="2 3">
    <name type="scientific">Paramaledivibacter caminithermalis (strain DSM 15212 / CIP 107654 / DViRD3)</name>
    <name type="common">Clostridium caminithermale</name>
    <dbReference type="NCBI Taxonomy" id="1121301"/>
    <lineage>
        <taxon>Bacteria</taxon>
        <taxon>Bacillati</taxon>
        <taxon>Bacillota</taxon>
        <taxon>Clostridia</taxon>
        <taxon>Peptostreptococcales</taxon>
        <taxon>Caminicellaceae</taxon>
        <taxon>Paramaledivibacter</taxon>
    </lineage>
</organism>
<accession>A0A1M6MR29</accession>
<dbReference type="Proteomes" id="UP000184465">
    <property type="component" value="Unassembled WGS sequence"/>
</dbReference>
<dbReference type="STRING" id="1121301.SAMN02745912_01367"/>
<proteinExistence type="predicted"/>
<gene>
    <name evidence="2" type="ORF">SAMN02745912_01367</name>
</gene>
<dbReference type="Gene3D" id="1.25.40.10">
    <property type="entry name" value="Tetratricopeptide repeat domain"/>
    <property type="match status" value="1"/>
</dbReference>
<evidence type="ECO:0008006" key="4">
    <source>
        <dbReference type="Google" id="ProtNLM"/>
    </source>
</evidence>
<feature type="transmembrane region" description="Helical" evidence="1">
    <location>
        <begin position="33"/>
        <end position="54"/>
    </location>
</feature>
<protein>
    <recommendedName>
        <fullName evidence="4">Tetratricopeptide repeat-containing protein</fullName>
    </recommendedName>
</protein>
<keyword evidence="3" id="KW-1185">Reference proteome</keyword>
<name>A0A1M6MR29_PARC5</name>
<keyword evidence="1" id="KW-0812">Transmembrane</keyword>
<sequence>MLTRNIRIGLIVLYGLLAVLFLLAGIIKGAGFFIFAALIMIFTYIRYGSITAAFRSMKKNNLEKTKNLLNETLKVDWLSPSYKGYYYWIKAYVETSEQNLSNAVICYEKALEHGLRTNNDTAIVYFQLAMLAMMGKKYGVAEELLEKSKELKPKQLLIEKISKIESMLHNQKNSDKNLFIEYFNENNII</sequence>
<evidence type="ECO:0000313" key="2">
    <source>
        <dbReference type="EMBL" id="SHJ85975.1"/>
    </source>
</evidence>
<evidence type="ECO:0000256" key="1">
    <source>
        <dbReference type="SAM" id="Phobius"/>
    </source>
</evidence>
<dbReference type="RefSeq" id="WP_073148266.1">
    <property type="nucleotide sequence ID" value="NZ_FRAG01000012.1"/>
</dbReference>
<dbReference type="AlphaFoldDB" id="A0A1M6MR29"/>
<reference evidence="2 3" key="1">
    <citation type="submission" date="2016-11" db="EMBL/GenBank/DDBJ databases">
        <authorList>
            <person name="Jaros S."/>
            <person name="Januszkiewicz K."/>
            <person name="Wedrychowicz H."/>
        </authorList>
    </citation>
    <scope>NUCLEOTIDE SEQUENCE [LARGE SCALE GENOMIC DNA]</scope>
    <source>
        <strain evidence="2 3">DSM 15212</strain>
    </source>
</reference>
<keyword evidence="1" id="KW-0472">Membrane</keyword>
<evidence type="ECO:0000313" key="3">
    <source>
        <dbReference type="Proteomes" id="UP000184465"/>
    </source>
</evidence>
<dbReference type="InterPro" id="IPR011990">
    <property type="entry name" value="TPR-like_helical_dom_sf"/>
</dbReference>
<feature type="transmembrane region" description="Helical" evidence="1">
    <location>
        <begin position="7"/>
        <end position="27"/>
    </location>
</feature>
<keyword evidence="1" id="KW-1133">Transmembrane helix</keyword>
<dbReference type="SUPFAM" id="SSF48452">
    <property type="entry name" value="TPR-like"/>
    <property type="match status" value="1"/>
</dbReference>